<dbReference type="AlphaFoldDB" id="A0A9D4D2J4"/>
<sequence length="98" mass="11371">MCIENFANEQKLSNEEVLRMVVEECNQTWHTDIGPNKCTIPDDDTVAMIYNINLSSSQYQMLRTLCLPHNVIFPTRKTIDAIKKQDVFVKHNVPLYDV</sequence>
<proteinExistence type="predicted"/>
<dbReference type="EMBL" id="JAIWYP010000011">
    <property type="protein sequence ID" value="KAH3737908.1"/>
    <property type="molecule type" value="Genomic_DNA"/>
</dbReference>
<evidence type="ECO:0000313" key="1">
    <source>
        <dbReference type="EMBL" id="KAH3737908.1"/>
    </source>
</evidence>
<accession>A0A9D4D2J4</accession>
<protein>
    <submittedName>
        <fullName evidence="1">Uncharacterized protein</fullName>
    </submittedName>
</protein>
<dbReference type="Proteomes" id="UP000828390">
    <property type="component" value="Unassembled WGS sequence"/>
</dbReference>
<organism evidence="1 2">
    <name type="scientific">Dreissena polymorpha</name>
    <name type="common">Zebra mussel</name>
    <name type="synonym">Mytilus polymorpha</name>
    <dbReference type="NCBI Taxonomy" id="45954"/>
    <lineage>
        <taxon>Eukaryota</taxon>
        <taxon>Metazoa</taxon>
        <taxon>Spiralia</taxon>
        <taxon>Lophotrochozoa</taxon>
        <taxon>Mollusca</taxon>
        <taxon>Bivalvia</taxon>
        <taxon>Autobranchia</taxon>
        <taxon>Heteroconchia</taxon>
        <taxon>Euheterodonta</taxon>
        <taxon>Imparidentia</taxon>
        <taxon>Neoheterodontei</taxon>
        <taxon>Myida</taxon>
        <taxon>Dreissenoidea</taxon>
        <taxon>Dreissenidae</taxon>
        <taxon>Dreissena</taxon>
    </lineage>
</organism>
<keyword evidence="2" id="KW-1185">Reference proteome</keyword>
<reference evidence="1" key="2">
    <citation type="submission" date="2020-11" db="EMBL/GenBank/DDBJ databases">
        <authorList>
            <person name="McCartney M.A."/>
            <person name="Auch B."/>
            <person name="Kono T."/>
            <person name="Mallez S."/>
            <person name="Becker A."/>
            <person name="Gohl D.M."/>
            <person name="Silverstein K.A.T."/>
            <person name="Koren S."/>
            <person name="Bechman K.B."/>
            <person name="Herman A."/>
            <person name="Abrahante J.E."/>
            <person name="Garbe J."/>
        </authorList>
    </citation>
    <scope>NUCLEOTIDE SEQUENCE</scope>
    <source>
        <strain evidence="1">Duluth1</strain>
        <tissue evidence="1">Whole animal</tissue>
    </source>
</reference>
<comment type="caution">
    <text evidence="1">The sequence shown here is derived from an EMBL/GenBank/DDBJ whole genome shotgun (WGS) entry which is preliminary data.</text>
</comment>
<gene>
    <name evidence="1" type="ORF">DPMN_044506</name>
</gene>
<evidence type="ECO:0000313" key="2">
    <source>
        <dbReference type="Proteomes" id="UP000828390"/>
    </source>
</evidence>
<name>A0A9D4D2J4_DREPO</name>
<reference evidence="1" key="1">
    <citation type="journal article" date="2019" name="bioRxiv">
        <title>The Genome of the Zebra Mussel, Dreissena polymorpha: A Resource for Invasive Species Research.</title>
        <authorList>
            <person name="McCartney M.A."/>
            <person name="Auch B."/>
            <person name="Kono T."/>
            <person name="Mallez S."/>
            <person name="Zhang Y."/>
            <person name="Obille A."/>
            <person name="Becker A."/>
            <person name="Abrahante J.E."/>
            <person name="Garbe J."/>
            <person name="Badalamenti J.P."/>
            <person name="Herman A."/>
            <person name="Mangelson H."/>
            <person name="Liachko I."/>
            <person name="Sullivan S."/>
            <person name="Sone E.D."/>
            <person name="Koren S."/>
            <person name="Silverstein K.A.T."/>
            <person name="Beckman K.B."/>
            <person name="Gohl D.M."/>
        </authorList>
    </citation>
    <scope>NUCLEOTIDE SEQUENCE</scope>
    <source>
        <strain evidence="1">Duluth1</strain>
        <tissue evidence="1">Whole animal</tissue>
    </source>
</reference>